<accession>A0A0E9X358</accession>
<reference evidence="1" key="1">
    <citation type="submission" date="2014-11" db="EMBL/GenBank/DDBJ databases">
        <authorList>
            <person name="Amaro Gonzalez C."/>
        </authorList>
    </citation>
    <scope>NUCLEOTIDE SEQUENCE</scope>
</reference>
<sequence>MVLSSGYKAIIISAVALSRPLWQDHILTCPLAVKRNAILPVCWLSATHTHKHTLTHTRDCKLSLFKPILFFIYIFPG</sequence>
<name>A0A0E9X358_ANGAN</name>
<dbReference type="EMBL" id="GBXM01011405">
    <property type="protein sequence ID" value="JAH97172.1"/>
    <property type="molecule type" value="Transcribed_RNA"/>
</dbReference>
<evidence type="ECO:0000313" key="1">
    <source>
        <dbReference type="EMBL" id="JAH97172.1"/>
    </source>
</evidence>
<proteinExistence type="predicted"/>
<protein>
    <submittedName>
        <fullName evidence="1">Uncharacterized protein</fullName>
    </submittedName>
</protein>
<reference evidence="1" key="2">
    <citation type="journal article" date="2015" name="Fish Shellfish Immunol.">
        <title>Early steps in the European eel (Anguilla anguilla)-Vibrio vulnificus interaction in the gills: Role of the RtxA13 toxin.</title>
        <authorList>
            <person name="Callol A."/>
            <person name="Pajuelo D."/>
            <person name="Ebbesson L."/>
            <person name="Teles M."/>
            <person name="MacKenzie S."/>
            <person name="Amaro C."/>
        </authorList>
    </citation>
    <scope>NUCLEOTIDE SEQUENCE</scope>
</reference>
<organism evidence="1">
    <name type="scientific">Anguilla anguilla</name>
    <name type="common">European freshwater eel</name>
    <name type="synonym">Muraena anguilla</name>
    <dbReference type="NCBI Taxonomy" id="7936"/>
    <lineage>
        <taxon>Eukaryota</taxon>
        <taxon>Metazoa</taxon>
        <taxon>Chordata</taxon>
        <taxon>Craniata</taxon>
        <taxon>Vertebrata</taxon>
        <taxon>Euteleostomi</taxon>
        <taxon>Actinopterygii</taxon>
        <taxon>Neopterygii</taxon>
        <taxon>Teleostei</taxon>
        <taxon>Anguilliformes</taxon>
        <taxon>Anguillidae</taxon>
        <taxon>Anguilla</taxon>
    </lineage>
</organism>
<dbReference type="AlphaFoldDB" id="A0A0E9X358"/>